<gene>
    <name evidence="8" type="ORF">Taro_035467</name>
</gene>
<dbReference type="GO" id="GO:0003700">
    <property type="term" value="F:DNA-binding transcription factor activity"/>
    <property type="evidence" value="ECO:0007669"/>
    <property type="project" value="InterPro"/>
</dbReference>
<sequence length="349" mass="37242">MMAKAAGGGEMGMENLAASWEISPLSFADEMAGGGGVFDLGAQVLKNDPLGGFLDLLGVQDLSPVPLFDFPGSLPHSLEGPPGSSPDAFLAPPTSPSLSSSSVEAADGPPRSGVTVEAGAGDEDDEQEDEKPKQSSGKDSVGEKKKKKGQKRQREQMFAFMTKSEVDQLDDGYRWRKYGQKPVKDSPFPRSYYRCTGAKCGVKKRVERSSADPTVVVTTYEGNHNHACPAGPCGGGGRYSQQFYGNPSGIGHGGSVVDLPPTLHRDVSGFSLSLQQLGIFQRQQLPFSGQPPSQLPNLASSSSVEGVDGSYERGQWYTNQTVVDRGDLLIRDCGLLQDLVPQRVSKQDE</sequence>
<dbReference type="PROSITE" id="PS50811">
    <property type="entry name" value="WRKY"/>
    <property type="match status" value="1"/>
</dbReference>
<evidence type="ECO:0000256" key="6">
    <source>
        <dbReference type="SAM" id="MobiDB-lite"/>
    </source>
</evidence>
<dbReference type="GO" id="GO:0005634">
    <property type="term" value="C:nucleus"/>
    <property type="evidence" value="ECO:0007669"/>
    <property type="project" value="UniProtKB-SubCell"/>
</dbReference>
<protein>
    <recommendedName>
        <fullName evidence="7">WRKY domain-containing protein</fullName>
    </recommendedName>
</protein>
<dbReference type="PANTHER" id="PTHR31221:SF358">
    <property type="entry name" value="WRKY TRANSCRIPTION FACTOR 71"/>
    <property type="match status" value="1"/>
</dbReference>
<evidence type="ECO:0000256" key="4">
    <source>
        <dbReference type="ARBA" id="ARBA00023163"/>
    </source>
</evidence>
<dbReference type="InterPro" id="IPR003657">
    <property type="entry name" value="WRKY_dom"/>
</dbReference>
<evidence type="ECO:0000256" key="2">
    <source>
        <dbReference type="ARBA" id="ARBA00023015"/>
    </source>
</evidence>
<evidence type="ECO:0000313" key="9">
    <source>
        <dbReference type="Proteomes" id="UP000652761"/>
    </source>
</evidence>
<organism evidence="8 9">
    <name type="scientific">Colocasia esculenta</name>
    <name type="common">Wild taro</name>
    <name type="synonym">Arum esculentum</name>
    <dbReference type="NCBI Taxonomy" id="4460"/>
    <lineage>
        <taxon>Eukaryota</taxon>
        <taxon>Viridiplantae</taxon>
        <taxon>Streptophyta</taxon>
        <taxon>Embryophyta</taxon>
        <taxon>Tracheophyta</taxon>
        <taxon>Spermatophyta</taxon>
        <taxon>Magnoliopsida</taxon>
        <taxon>Liliopsida</taxon>
        <taxon>Araceae</taxon>
        <taxon>Aroideae</taxon>
        <taxon>Colocasieae</taxon>
        <taxon>Colocasia</taxon>
    </lineage>
</organism>
<accession>A0A843W6R7</accession>
<keyword evidence="4" id="KW-0804">Transcription</keyword>
<comment type="caution">
    <text evidence="8">The sequence shown here is derived from an EMBL/GenBank/DDBJ whole genome shotgun (WGS) entry which is preliminary data.</text>
</comment>
<name>A0A843W6R7_COLES</name>
<evidence type="ECO:0000256" key="3">
    <source>
        <dbReference type="ARBA" id="ARBA00023125"/>
    </source>
</evidence>
<keyword evidence="3" id="KW-0238">DNA-binding</keyword>
<comment type="subcellular location">
    <subcellularLocation>
        <location evidence="1">Nucleus</location>
    </subcellularLocation>
</comment>
<dbReference type="SUPFAM" id="SSF118290">
    <property type="entry name" value="WRKY DNA-binding domain"/>
    <property type="match status" value="1"/>
</dbReference>
<feature type="compositionally biased region" description="Acidic residues" evidence="6">
    <location>
        <begin position="120"/>
        <end position="129"/>
    </location>
</feature>
<evidence type="ECO:0000259" key="7">
    <source>
        <dbReference type="PROSITE" id="PS50811"/>
    </source>
</evidence>
<dbReference type="Proteomes" id="UP000652761">
    <property type="component" value="Unassembled WGS sequence"/>
</dbReference>
<dbReference type="Pfam" id="PF03106">
    <property type="entry name" value="WRKY"/>
    <property type="match status" value="1"/>
</dbReference>
<keyword evidence="2" id="KW-0805">Transcription regulation</keyword>
<dbReference type="SMART" id="SM00774">
    <property type="entry name" value="WRKY"/>
    <property type="match status" value="1"/>
</dbReference>
<evidence type="ECO:0000256" key="1">
    <source>
        <dbReference type="ARBA" id="ARBA00004123"/>
    </source>
</evidence>
<reference evidence="8" key="1">
    <citation type="submission" date="2017-07" db="EMBL/GenBank/DDBJ databases">
        <title>Taro Niue Genome Assembly and Annotation.</title>
        <authorList>
            <person name="Atibalentja N."/>
            <person name="Keating K."/>
            <person name="Fields C.J."/>
        </authorList>
    </citation>
    <scope>NUCLEOTIDE SEQUENCE</scope>
    <source>
        <strain evidence="8">Niue_2</strain>
        <tissue evidence="8">Leaf</tissue>
    </source>
</reference>
<feature type="domain" description="WRKY" evidence="7">
    <location>
        <begin position="164"/>
        <end position="229"/>
    </location>
</feature>
<dbReference type="Gene3D" id="2.20.25.80">
    <property type="entry name" value="WRKY domain"/>
    <property type="match status" value="1"/>
</dbReference>
<dbReference type="EMBL" id="NMUH01002901">
    <property type="protein sequence ID" value="MQM02698.1"/>
    <property type="molecule type" value="Genomic_DNA"/>
</dbReference>
<dbReference type="AlphaFoldDB" id="A0A843W6R7"/>
<evidence type="ECO:0000256" key="5">
    <source>
        <dbReference type="ARBA" id="ARBA00023242"/>
    </source>
</evidence>
<dbReference type="PANTHER" id="PTHR31221">
    <property type="entry name" value="WRKY TRANSCRIPTION FACTOR PROTEIN 1-RELATED"/>
    <property type="match status" value="1"/>
</dbReference>
<keyword evidence="9" id="KW-1185">Reference proteome</keyword>
<proteinExistence type="predicted"/>
<dbReference type="InterPro" id="IPR044810">
    <property type="entry name" value="WRKY_plant"/>
</dbReference>
<evidence type="ECO:0000313" key="8">
    <source>
        <dbReference type="EMBL" id="MQM02698.1"/>
    </source>
</evidence>
<dbReference type="FunFam" id="2.20.25.80:FF:000003">
    <property type="entry name" value="WRKY transcription factor 57"/>
    <property type="match status" value="1"/>
</dbReference>
<dbReference type="GO" id="GO:0043565">
    <property type="term" value="F:sequence-specific DNA binding"/>
    <property type="evidence" value="ECO:0007669"/>
    <property type="project" value="InterPro"/>
</dbReference>
<dbReference type="InterPro" id="IPR036576">
    <property type="entry name" value="WRKY_dom_sf"/>
</dbReference>
<dbReference type="OrthoDB" id="693960at2759"/>
<feature type="region of interest" description="Disordered" evidence="6">
    <location>
        <begin position="76"/>
        <end position="157"/>
    </location>
</feature>
<keyword evidence="5" id="KW-0539">Nucleus</keyword>